<organism evidence="2 3">
    <name type="scientific">Bradyrhizobium guangdongense</name>
    <dbReference type="NCBI Taxonomy" id="1325090"/>
    <lineage>
        <taxon>Bacteria</taxon>
        <taxon>Pseudomonadati</taxon>
        <taxon>Pseudomonadota</taxon>
        <taxon>Alphaproteobacteria</taxon>
        <taxon>Hyphomicrobiales</taxon>
        <taxon>Nitrobacteraceae</taxon>
        <taxon>Bradyrhizobium</taxon>
    </lineage>
</organism>
<reference evidence="2" key="1">
    <citation type="journal article" date="2014" name="Int. J. Syst. Evol. Microbiol.">
        <title>Complete genome sequence of Corynebacterium casei LMG S-19264T (=DSM 44701T), isolated from a smear-ripened cheese.</title>
        <authorList>
            <consortium name="US DOE Joint Genome Institute (JGI-PGF)"/>
            <person name="Walter F."/>
            <person name="Albersmeier A."/>
            <person name="Kalinowski J."/>
            <person name="Ruckert C."/>
        </authorList>
    </citation>
    <scope>NUCLEOTIDE SEQUENCE</scope>
    <source>
        <strain evidence="2">CGMCC 1.15034</strain>
    </source>
</reference>
<evidence type="ECO:0000313" key="2">
    <source>
        <dbReference type="EMBL" id="GGI23883.1"/>
    </source>
</evidence>
<feature type="region of interest" description="Disordered" evidence="1">
    <location>
        <begin position="89"/>
        <end position="111"/>
    </location>
</feature>
<gene>
    <name evidence="2" type="ORF">GCM10010987_26610</name>
</gene>
<evidence type="ECO:0000313" key="3">
    <source>
        <dbReference type="Proteomes" id="UP000625079"/>
    </source>
</evidence>
<dbReference type="AlphaFoldDB" id="A0AA87W808"/>
<comment type="caution">
    <text evidence="2">The sequence shown here is derived from an EMBL/GenBank/DDBJ whole genome shotgun (WGS) entry which is preliminary data.</text>
</comment>
<accession>A0AA87W808</accession>
<dbReference type="Proteomes" id="UP000625079">
    <property type="component" value="Unassembled WGS sequence"/>
</dbReference>
<name>A0AA87W808_9BRAD</name>
<evidence type="ECO:0000256" key="1">
    <source>
        <dbReference type="SAM" id="MobiDB-lite"/>
    </source>
</evidence>
<proteinExistence type="predicted"/>
<reference evidence="2" key="2">
    <citation type="submission" date="2022-12" db="EMBL/GenBank/DDBJ databases">
        <authorList>
            <person name="Sun Q."/>
            <person name="Zhou Y."/>
        </authorList>
    </citation>
    <scope>NUCLEOTIDE SEQUENCE</scope>
    <source>
        <strain evidence="2">CGMCC 1.15034</strain>
    </source>
</reference>
<sequence>MDLEAPPPDPELPPADCDDAVDDVAAADEVDDVDDVADVAEDDVAALDGVAVTAAVEDAIALIDMKTSSEGTLRAQRWRDLFFPFNGGRAGSRRRTQQKKRRGASALSERQPILPPRVAGFSRLPKWSARSSLRFPGAMNGQSFRLTSV</sequence>
<dbReference type="EMBL" id="BMHC01000004">
    <property type="protein sequence ID" value="GGI23883.1"/>
    <property type="molecule type" value="Genomic_DNA"/>
</dbReference>
<feature type="compositionally biased region" description="Basic residues" evidence="1">
    <location>
        <begin position="91"/>
        <end position="103"/>
    </location>
</feature>
<protein>
    <submittedName>
        <fullName evidence="2">Uncharacterized protein</fullName>
    </submittedName>
</protein>